<gene>
    <name evidence="3" type="ORF">WUBG_13691</name>
</gene>
<feature type="transmembrane region" description="Helical" evidence="2">
    <location>
        <begin position="88"/>
        <end position="108"/>
    </location>
</feature>
<feature type="non-terminal residue" evidence="3">
    <location>
        <position position="1"/>
    </location>
</feature>
<keyword evidence="2" id="KW-0472">Membrane</keyword>
<dbReference type="AlphaFoldDB" id="J9DZM2"/>
<evidence type="ECO:0000256" key="1">
    <source>
        <dbReference type="SAM" id="MobiDB-lite"/>
    </source>
</evidence>
<accession>J9DZM2</accession>
<evidence type="ECO:0000256" key="2">
    <source>
        <dbReference type="SAM" id="Phobius"/>
    </source>
</evidence>
<evidence type="ECO:0000313" key="3">
    <source>
        <dbReference type="EMBL" id="EJW75401.1"/>
    </source>
</evidence>
<protein>
    <submittedName>
        <fullName evidence="3">Uncharacterized protein</fullName>
    </submittedName>
</protein>
<dbReference type="EMBL" id="ADBV01010609">
    <property type="protein sequence ID" value="EJW75401.1"/>
    <property type="molecule type" value="Genomic_DNA"/>
</dbReference>
<feature type="region of interest" description="Disordered" evidence="1">
    <location>
        <begin position="7"/>
        <end position="43"/>
    </location>
</feature>
<feature type="compositionally biased region" description="Basic and acidic residues" evidence="1">
    <location>
        <begin position="21"/>
        <end position="41"/>
    </location>
</feature>
<keyword evidence="2" id="KW-0812">Transmembrane</keyword>
<name>J9DZM2_WUCBA</name>
<proteinExistence type="predicted"/>
<comment type="caution">
    <text evidence="3">The sequence shown here is derived from an EMBL/GenBank/DDBJ whole genome shotgun (WGS) entry which is preliminary data.</text>
</comment>
<dbReference type="Proteomes" id="UP000004810">
    <property type="component" value="Unassembled WGS sequence"/>
</dbReference>
<organism evidence="3 4">
    <name type="scientific">Wuchereria bancrofti</name>
    <dbReference type="NCBI Taxonomy" id="6293"/>
    <lineage>
        <taxon>Eukaryota</taxon>
        <taxon>Metazoa</taxon>
        <taxon>Ecdysozoa</taxon>
        <taxon>Nematoda</taxon>
        <taxon>Chromadorea</taxon>
        <taxon>Rhabditida</taxon>
        <taxon>Spirurina</taxon>
        <taxon>Spiruromorpha</taxon>
        <taxon>Filarioidea</taxon>
        <taxon>Onchocercidae</taxon>
        <taxon>Wuchereria</taxon>
    </lineage>
</organism>
<sequence length="109" mass="12437">VVLIYRNSTATPDHNPSFDYDSQHHTDNQRTSGFKENEESQQKIGSVLDDKSVNNVHIQIFLVTPNKTSTNSNIRINDLRNKEIGKQFLISSTVACICTFALLFSRLYF</sequence>
<keyword evidence="2" id="KW-1133">Transmembrane helix</keyword>
<evidence type="ECO:0000313" key="4">
    <source>
        <dbReference type="Proteomes" id="UP000004810"/>
    </source>
</evidence>
<reference evidence="4" key="1">
    <citation type="submission" date="2012-08" db="EMBL/GenBank/DDBJ databases">
        <title>The Genome Sequence of Wuchereria bancrofti.</title>
        <authorList>
            <person name="Nutman T.B."/>
            <person name="Fink D.L."/>
            <person name="Russ C."/>
            <person name="Young S."/>
            <person name="Zeng Q."/>
            <person name="Koehrsen M."/>
            <person name="Alvarado L."/>
            <person name="Berlin A."/>
            <person name="Chapman S.B."/>
            <person name="Chen Z."/>
            <person name="Freedman E."/>
            <person name="Gellesch M."/>
            <person name="Goldberg J."/>
            <person name="Griggs A."/>
            <person name="Gujja S."/>
            <person name="Heilman E.R."/>
            <person name="Heiman D."/>
            <person name="Hepburn T."/>
            <person name="Howarth C."/>
            <person name="Jen D."/>
            <person name="Larson L."/>
            <person name="Lewis B."/>
            <person name="Mehta T."/>
            <person name="Park D."/>
            <person name="Pearson M."/>
            <person name="Roberts A."/>
            <person name="Saif S."/>
            <person name="Shea T."/>
            <person name="Shenoy N."/>
            <person name="Sisk P."/>
            <person name="Stolte C."/>
            <person name="Sykes S."/>
            <person name="Walk T."/>
            <person name="White J."/>
            <person name="Yandava C."/>
            <person name="Haas B."/>
            <person name="Henn M.R."/>
            <person name="Nusbaum C."/>
            <person name="Birren B."/>
        </authorList>
    </citation>
    <scope>NUCLEOTIDE SEQUENCE [LARGE SCALE GENOMIC DNA]</scope>
    <source>
        <strain evidence="4">NA</strain>
    </source>
</reference>